<dbReference type="PANTHER" id="PTHR21666">
    <property type="entry name" value="PEPTIDASE-RELATED"/>
    <property type="match status" value="1"/>
</dbReference>
<dbReference type="KEGG" id="rsi:Runsl_1419"/>
<dbReference type="InterPro" id="IPR050570">
    <property type="entry name" value="Cell_wall_metabolism_enzyme"/>
</dbReference>
<dbReference type="EMBL" id="CP002859">
    <property type="protein sequence ID" value="AEI47845.1"/>
    <property type="molecule type" value="Genomic_DNA"/>
</dbReference>
<dbReference type="CDD" id="cd12797">
    <property type="entry name" value="M23_peptidase"/>
    <property type="match status" value="1"/>
</dbReference>
<dbReference type="PANTHER" id="PTHR21666:SF268">
    <property type="entry name" value="PEPTIDASE M23 DOMAIN-CONTAINING PROTEIN"/>
    <property type="match status" value="1"/>
</dbReference>
<dbReference type="Gene3D" id="2.70.70.10">
    <property type="entry name" value="Glucose Permease (Domain IIA)"/>
    <property type="match status" value="1"/>
</dbReference>
<keyword evidence="1" id="KW-0732">Signal</keyword>
<name>A0A7U3ZIM7_RUNSL</name>
<proteinExistence type="predicted"/>
<dbReference type="Proteomes" id="UP000000493">
    <property type="component" value="Chromosome"/>
</dbReference>
<evidence type="ECO:0000313" key="4">
    <source>
        <dbReference type="Proteomes" id="UP000000493"/>
    </source>
</evidence>
<feature type="chain" id="PRO_5031137360" evidence="1">
    <location>
        <begin position="19"/>
        <end position="451"/>
    </location>
</feature>
<dbReference type="AlphaFoldDB" id="A0A7U3ZIM7"/>
<protein>
    <submittedName>
        <fullName evidence="3">Peptidase M23</fullName>
    </submittedName>
</protein>
<dbReference type="SUPFAM" id="SSF51261">
    <property type="entry name" value="Duplicated hybrid motif"/>
    <property type="match status" value="1"/>
</dbReference>
<sequence length="451" mass="49395">MKSTTLGLSLLSVLYLSACQTSSPGSGLLGPRSPRDRYLKELKRTNEGLSRQWEEAGKNALDFPVSVKFPHKEQNFFPTDLPLAFGYRVTIPRGRRLEAVVSSNPADSLYRVFLELYEESGDKYKRLTFAEADSNRLAWEAPDSTTVIVHLQSEAAQTADITVSLESHPMLSFPVARRDSRNIISFWGMARDGGRRSHEGIDVAAPRGTPVVAAANGYISSVGVNNLGGNVIFQQVENGGITLYYAHLDSQMAVSGQRVSIGDTIGTVGNTGNAITTGPHLHFGIYQSFRSAIDPLPFLSLPQIDHSNSTLPDKQAGEWKRVAGKTLDIRTGPEAARDTVARLSRNTMLRVVGKAGAWYKIWLPDGKIGYAEAKSISPSLNSLRPLTVDRERPLWMLPSLDSYAVIRVPAQSTLKILGSWKTFLYVEEPTGKRGWLNNPAALPQAIMAEGN</sequence>
<dbReference type="RefSeq" id="WP_013927164.1">
    <property type="nucleotide sequence ID" value="NC_015703.1"/>
</dbReference>
<evidence type="ECO:0000256" key="1">
    <source>
        <dbReference type="SAM" id="SignalP"/>
    </source>
</evidence>
<dbReference type="InterPro" id="IPR016047">
    <property type="entry name" value="M23ase_b-sheet_dom"/>
</dbReference>
<evidence type="ECO:0000313" key="3">
    <source>
        <dbReference type="EMBL" id="AEI47845.1"/>
    </source>
</evidence>
<evidence type="ECO:0000259" key="2">
    <source>
        <dbReference type="Pfam" id="PF01551"/>
    </source>
</evidence>
<reference evidence="4" key="1">
    <citation type="submission" date="2011-06" db="EMBL/GenBank/DDBJ databases">
        <title>The complete genome of chromosome of Runella slithyformis DSM 19594.</title>
        <authorList>
            <consortium name="US DOE Joint Genome Institute (JGI-PGF)"/>
            <person name="Lucas S."/>
            <person name="Han J."/>
            <person name="Lapidus A."/>
            <person name="Bruce D."/>
            <person name="Goodwin L."/>
            <person name="Pitluck S."/>
            <person name="Peters L."/>
            <person name="Kyrpides N."/>
            <person name="Mavromatis K."/>
            <person name="Ivanova N."/>
            <person name="Ovchinnikova G."/>
            <person name="Zhang X."/>
            <person name="Misra M."/>
            <person name="Detter J.C."/>
            <person name="Tapia R."/>
            <person name="Han C."/>
            <person name="Land M."/>
            <person name="Hauser L."/>
            <person name="Markowitz V."/>
            <person name="Cheng J.-F."/>
            <person name="Hugenholtz P."/>
            <person name="Woyke T."/>
            <person name="Wu D."/>
            <person name="Tindall B."/>
            <person name="Faehrich R."/>
            <person name="Brambilla E."/>
            <person name="Klenk H.-P."/>
            <person name="Eisen J.A."/>
        </authorList>
    </citation>
    <scope>NUCLEOTIDE SEQUENCE [LARGE SCALE GENOMIC DNA]</scope>
    <source>
        <strain evidence="4">ATCC 29530 / DSM 19594 / LMG 11500 / NCIMB 11436 / LSU 4</strain>
    </source>
</reference>
<dbReference type="Gene3D" id="2.30.30.40">
    <property type="entry name" value="SH3 Domains"/>
    <property type="match status" value="1"/>
</dbReference>
<feature type="domain" description="M23ase beta-sheet core" evidence="2">
    <location>
        <begin position="197"/>
        <end position="294"/>
    </location>
</feature>
<reference evidence="3 4" key="2">
    <citation type="journal article" date="2012" name="Stand. Genomic Sci.">
        <title>Complete genome sequence of the aquatic bacterium Runella slithyformis type strain (LSU 4(T)).</title>
        <authorList>
            <person name="Copeland A."/>
            <person name="Zhang X."/>
            <person name="Misra M."/>
            <person name="Lapidus A."/>
            <person name="Nolan M."/>
            <person name="Lucas S."/>
            <person name="Deshpande S."/>
            <person name="Cheng J.F."/>
            <person name="Tapia R."/>
            <person name="Goodwin L.A."/>
            <person name="Pitluck S."/>
            <person name="Liolios K."/>
            <person name="Pagani I."/>
            <person name="Ivanova N."/>
            <person name="Mikhailova N."/>
            <person name="Pati A."/>
            <person name="Chen A."/>
            <person name="Palaniappan K."/>
            <person name="Land M."/>
            <person name="Hauser L."/>
            <person name="Pan C."/>
            <person name="Jeffries C.D."/>
            <person name="Detter J.C."/>
            <person name="Brambilla E.M."/>
            <person name="Rohde M."/>
            <person name="Djao O.D."/>
            <person name="Goker M."/>
            <person name="Sikorski J."/>
            <person name="Tindall B.J."/>
            <person name="Woyke T."/>
            <person name="Bristow J."/>
            <person name="Eisen J.A."/>
            <person name="Markowitz V."/>
            <person name="Hugenholtz P."/>
            <person name="Kyrpides N.C."/>
            <person name="Klenk H.P."/>
            <person name="Mavromatis K."/>
        </authorList>
    </citation>
    <scope>NUCLEOTIDE SEQUENCE [LARGE SCALE GENOMIC DNA]</scope>
    <source>
        <strain evidence="4">ATCC 29530 / DSM 19594 / LMG 11500 / NCIMB 11436 / LSU 4</strain>
    </source>
</reference>
<feature type="signal peptide" evidence="1">
    <location>
        <begin position="1"/>
        <end position="18"/>
    </location>
</feature>
<gene>
    <name evidence="3" type="ordered locus">Runsl_1419</name>
</gene>
<accession>A0A7U3ZIM7</accession>
<dbReference type="InterPro" id="IPR011055">
    <property type="entry name" value="Dup_hybrid_motif"/>
</dbReference>
<dbReference type="Pfam" id="PF01551">
    <property type="entry name" value="Peptidase_M23"/>
    <property type="match status" value="1"/>
</dbReference>
<keyword evidence="4" id="KW-1185">Reference proteome</keyword>
<organism evidence="3 4">
    <name type="scientific">Runella slithyformis (strain ATCC 29530 / DSM 19594 / LMG 11500 / NCIMB 11436 / LSU 4)</name>
    <dbReference type="NCBI Taxonomy" id="761193"/>
    <lineage>
        <taxon>Bacteria</taxon>
        <taxon>Pseudomonadati</taxon>
        <taxon>Bacteroidota</taxon>
        <taxon>Cytophagia</taxon>
        <taxon>Cytophagales</taxon>
        <taxon>Spirosomataceae</taxon>
        <taxon>Runella</taxon>
    </lineage>
</organism>
<dbReference type="GO" id="GO:0004222">
    <property type="term" value="F:metalloendopeptidase activity"/>
    <property type="evidence" value="ECO:0007669"/>
    <property type="project" value="TreeGrafter"/>
</dbReference>